<evidence type="ECO:0000313" key="2">
    <source>
        <dbReference type="EMBL" id="TVT98765.1"/>
    </source>
</evidence>
<feature type="compositionally biased region" description="Polar residues" evidence="1">
    <location>
        <begin position="26"/>
        <end position="41"/>
    </location>
</feature>
<gene>
    <name evidence="3" type="ORF">EJB05_08664</name>
    <name evidence="2" type="ORF">EJB05_55923</name>
</gene>
<protein>
    <submittedName>
        <fullName evidence="3">Uncharacterized protein</fullName>
    </submittedName>
</protein>
<dbReference type="EMBL" id="RWGY01000813">
    <property type="protein sequence ID" value="TVT98765.1"/>
    <property type="molecule type" value="Genomic_DNA"/>
</dbReference>
<sequence length="71" mass="7389">MPAGRVLVRLGEEGDPSKASPYAPHRSSSAAPWASRTSPRSSVAPWASRRGGRQGEVDASAPQPATAPPIR</sequence>
<proteinExistence type="predicted"/>
<evidence type="ECO:0000256" key="1">
    <source>
        <dbReference type="SAM" id="MobiDB-lite"/>
    </source>
</evidence>
<feature type="non-terminal residue" evidence="3">
    <location>
        <position position="1"/>
    </location>
</feature>
<feature type="region of interest" description="Disordered" evidence="1">
    <location>
        <begin position="1"/>
        <end position="71"/>
    </location>
</feature>
<name>A0A5J9W4N4_9POAL</name>
<dbReference type="Proteomes" id="UP000324897">
    <property type="component" value="Unassembled WGS sequence"/>
</dbReference>
<evidence type="ECO:0000313" key="3">
    <source>
        <dbReference type="EMBL" id="TVU42270.1"/>
    </source>
</evidence>
<keyword evidence="4" id="KW-1185">Reference proteome</keyword>
<comment type="caution">
    <text evidence="3">The sequence shown here is derived from an EMBL/GenBank/DDBJ whole genome shotgun (WGS) entry which is preliminary data.</text>
</comment>
<evidence type="ECO:0000313" key="4">
    <source>
        <dbReference type="Proteomes" id="UP000324897"/>
    </source>
</evidence>
<dbReference type="Gramene" id="TVU42270">
    <property type="protein sequence ID" value="TVU42270"/>
    <property type="gene ID" value="EJB05_08664"/>
</dbReference>
<accession>A0A5J9W4N4</accession>
<dbReference type="Gramene" id="TVT98765">
    <property type="protein sequence ID" value="TVT98765"/>
    <property type="gene ID" value="EJB05_55923"/>
</dbReference>
<dbReference type="AlphaFoldDB" id="A0A5J9W4N4"/>
<organism evidence="3 4">
    <name type="scientific">Eragrostis curvula</name>
    <name type="common">weeping love grass</name>
    <dbReference type="NCBI Taxonomy" id="38414"/>
    <lineage>
        <taxon>Eukaryota</taxon>
        <taxon>Viridiplantae</taxon>
        <taxon>Streptophyta</taxon>
        <taxon>Embryophyta</taxon>
        <taxon>Tracheophyta</taxon>
        <taxon>Spermatophyta</taxon>
        <taxon>Magnoliopsida</taxon>
        <taxon>Liliopsida</taxon>
        <taxon>Poales</taxon>
        <taxon>Poaceae</taxon>
        <taxon>PACMAD clade</taxon>
        <taxon>Chloridoideae</taxon>
        <taxon>Eragrostideae</taxon>
        <taxon>Eragrostidinae</taxon>
        <taxon>Eragrostis</taxon>
    </lineage>
</organism>
<reference evidence="3 4" key="1">
    <citation type="journal article" date="2019" name="Sci. Rep.">
        <title>A high-quality genome of Eragrostis curvula grass provides insights into Poaceae evolution and supports new strategies to enhance forage quality.</title>
        <authorList>
            <person name="Carballo J."/>
            <person name="Santos B.A.C.M."/>
            <person name="Zappacosta D."/>
            <person name="Garbus I."/>
            <person name="Selva J.P."/>
            <person name="Gallo C.A."/>
            <person name="Diaz A."/>
            <person name="Albertini E."/>
            <person name="Caccamo M."/>
            <person name="Echenique V."/>
        </authorList>
    </citation>
    <scope>NUCLEOTIDE SEQUENCE [LARGE SCALE GENOMIC DNA]</scope>
    <source>
        <strain evidence="4">cv. Victoria</strain>
        <tissue evidence="3">Leaf</tissue>
    </source>
</reference>
<dbReference type="EMBL" id="RWGY01000005">
    <property type="protein sequence ID" value="TVU42270.1"/>
    <property type="molecule type" value="Genomic_DNA"/>
</dbReference>